<dbReference type="Proteomes" id="UP000554482">
    <property type="component" value="Unassembled WGS sequence"/>
</dbReference>
<dbReference type="InterPro" id="IPR036513">
    <property type="entry name" value="STAS_dom_sf"/>
</dbReference>
<keyword evidence="8" id="KW-1185">Reference proteome</keyword>
<dbReference type="Pfam" id="PF01740">
    <property type="entry name" value="STAS"/>
    <property type="match status" value="1"/>
</dbReference>
<comment type="caution">
    <text evidence="7">The sequence shown here is derived from an EMBL/GenBank/DDBJ whole genome shotgun (WGS) entry which is preliminary data.</text>
</comment>
<dbReference type="InterPro" id="IPR001902">
    <property type="entry name" value="SLC26A/SulP_fam"/>
</dbReference>
<proteinExistence type="predicted"/>
<dbReference type="Gene3D" id="3.30.750.24">
    <property type="entry name" value="STAS domain"/>
    <property type="match status" value="1"/>
</dbReference>
<feature type="non-terminal residue" evidence="7">
    <location>
        <position position="1"/>
    </location>
</feature>
<sequence length="336" mass="37950">MIVIPDGLQIKEKAVLGRLPGTTIYRNIQQYPEAYSYNGIVIVRIDAPIYFANISYIKDRLREFEVDRDGAKKRGPEVERVYFVILEMAPVTYIDSSAAQALKDLYHEYKSREIQIAIANPNCEVLLTLAKSGVYDMIGKEWYFVRVHDAVQICLQHAPCGIQRQKTGDLIQENKPSFLHKLQKQRENWTNLELESGEQDPIISLGTKVAANETSERKPSLFDRLLKQAGDETNPESEPLLPGVPCSLGAHSASTLDEFSITRLSFPVFHLSSALLVFSLLPTAIELPVPSYRTTYYKQLYADLTVKRPFFSGSQTQLSVSRDLDRLTLRMASTST</sequence>
<evidence type="ECO:0000256" key="1">
    <source>
        <dbReference type="ARBA" id="ARBA00004141"/>
    </source>
</evidence>
<name>A0A7J6W9L5_THATH</name>
<dbReference type="SUPFAM" id="SSF52091">
    <property type="entry name" value="SpoIIaa-like"/>
    <property type="match status" value="1"/>
</dbReference>
<evidence type="ECO:0000256" key="2">
    <source>
        <dbReference type="ARBA" id="ARBA00022448"/>
    </source>
</evidence>
<evidence type="ECO:0000256" key="4">
    <source>
        <dbReference type="ARBA" id="ARBA00022989"/>
    </source>
</evidence>
<feature type="domain" description="STAS" evidence="6">
    <location>
        <begin position="30"/>
        <end position="154"/>
    </location>
</feature>
<reference evidence="7 8" key="1">
    <citation type="submission" date="2020-06" db="EMBL/GenBank/DDBJ databases">
        <title>Transcriptomic and genomic resources for Thalictrum thalictroides and T. hernandezii: Facilitating candidate gene discovery in an emerging model plant lineage.</title>
        <authorList>
            <person name="Arias T."/>
            <person name="Riano-Pachon D.M."/>
            <person name="Di Stilio V.S."/>
        </authorList>
    </citation>
    <scope>NUCLEOTIDE SEQUENCE [LARGE SCALE GENOMIC DNA]</scope>
    <source>
        <strain evidence="8">cv. WT478/WT964</strain>
        <tissue evidence="7">Leaves</tissue>
    </source>
</reference>
<gene>
    <name evidence="7" type="ORF">FRX31_016422</name>
</gene>
<dbReference type="PROSITE" id="PS50801">
    <property type="entry name" value="STAS"/>
    <property type="match status" value="1"/>
</dbReference>
<dbReference type="PANTHER" id="PTHR11814">
    <property type="entry name" value="SULFATE TRANSPORTER"/>
    <property type="match status" value="1"/>
</dbReference>
<keyword evidence="4" id="KW-1133">Transmembrane helix</keyword>
<dbReference type="InterPro" id="IPR002645">
    <property type="entry name" value="STAS_dom"/>
</dbReference>
<dbReference type="OrthoDB" id="1698235at2759"/>
<comment type="subcellular location">
    <subcellularLocation>
        <location evidence="1">Membrane</location>
        <topology evidence="1">Multi-pass membrane protein</topology>
    </subcellularLocation>
</comment>
<dbReference type="CDD" id="cd07042">
    <property type="entry name" value="STAS_SulP_like_sulfate_transporter"/>
    <property type="match status" value="1"/>
</dbReference>
<organism evidence="7 8">
    <name type="scientific">Thalictrum thalictroides</name>
    <name type="common">Rue-anemone</name>
    <name type="synonym">Anemone thalictroides</name>
    <dbReference type="NCBI Taxonomy" id="46969"/>
    <lineage>
        <taxon>Eukaryota</taxon>
        <taxon>Viridiplantae</taxon>
        <taxon>Streptophyta</taxon>
        <taxon>Embryophyta</taxon>
        <taxon>Tracheophyta</taxon>
        <taxon>Spermatophyta</taxon>
        <taxon>Magnoliopsida</taxon>
        <taxon>Ranunculales</taxon>
        <taxon>Ranunculaceae</taxon>
        <taxon>Thalictroideae</taxon>
        <taxon>Thalictrum</taxon>
    </lineage>
</organism>
<evidence type="ECO:0000313" key="7">
    <source>
        <dbReference type="EMBL" id="KAF5193991.1"/>
    </source>
</evidence>
<keyword evidence="5" id="KW-0472">Membrane</keyword>
<keyword evidence="2" id="KW-0813">Transport</keyword>
<evidence type="ECO:0000313" key="8">
    <source>
        <dbReference type="Proteomes" id="UP000554482"/>
    </source>
</evidence>
<evidence type="ECO:0000259" key="6">
    <source>
        <dbReference type="PROSITE" id="PS50801"/>
    </source>
</evidence>
<dbReference type="GO" id="GO:0055085">
    <property type="term" value="P:transmembrane transport"/>
    <property type="evidence" value="ECO:0007669"/>
    <property type="project" value="InterPro"/>
</dbReference>
<dbReference type="FunFam" id="3.30.750.24:FF:000002">
    <property type="entry name" value="Sulfate transporter 31"/>
    <property type="match status" value="1"/>
</dbReference>
<keyword evidence="3" id="KW-0812">Transmembrane</keyword>
<accession>A0A7J6W9L5</accession>
<evidence type="ECO:0000256" key="5">
    <source>
        <dbReference type="ARBA" id="ARBA00023136"/>
    </source>
</evidence>
<dbReference type="AlphaFoldDB" id="A0A7J6W9L5"/>
<protein>
    <submittedName>
        <fullName evidence="7">Sulfate transporter 4.1 protein</fullName>
    </submittedName>
</protein>
<dbReference type="GO" id="GO:0016020">
    <property type="term" value="C:membrane"/>
    <property type="evidence" value="ECO:0007669"/>
    <property type="project" value="UniProtKB-SubCell"/>
</dbReference>
<evidence type="ECO:0000256" key="3">
    <source>
        <dbReference type="ARBA" id="ARBA00022692"/>
    </source>
</evidence>
<dbReference type="EMBL" id="JABWDY010019357">
    <property type="protein sequence ID" value="KAF5193991.1"/>
    <property type="molecule type" value="Genomic_DNA"/>
</dbReference>